<keyword evidence="5 12" id="KW-0808">Transferase</keyword>
<comment type="subcellular location">
    <subcellularLocation>
        <location evidence="1">Cytoplasm</location>
    </subcellularLocation>
</comment>
<dbReference type="GO" id="GO:0061710">
    <property type="term" value="F:L-threonylcarbamoyladenylate synthase"/>
    <property type="evidence" value="ECO:0007669"/>
    <property type="project" value="UniProtKB-EC"/>
</dbReference>
<evidence type="ECO:0000256" key="2">
    <source>
        <dbReference type="ARBA" id="ARBA00007663"/>
    </source>
</evidence>
<evidence type="ECO:0000259" key="11">
    <source>
        <dbReference type="PROSITE" id="PS51163"/>
    </source>
</evidence>
<dbReference type="AlphaFoldDB" id="A0A3B0XQC9"/>
<dbReference type="GO" id="GO:0006450">
    <property type="term" value="P:regulation of translational fidelity"/>
    <property type="evidence" value="ECO:0007669"/>
    <property type="project" value="TreeGrafter"/>
</dbReference>
<dbReference type="NCBIfam" id="TIGR00057">
    <property type="entry name" value="L-threonylcarbamoyladenylate synthase"/>
    <property type="match status" value="1"/>
</dbReference>
<dbReference type="Gene3D" id="3.90.870.10">
    <property type="entry name" value="DHBP synthase"/>
    <property type="match status" value="1"/>
</dbReference>
<keyword evidence="8" id="KW-0547">Nucleotide-binding</keyword>
<dbReference type="PANTHER" id="PTHR17490:SF18">
    <property type="entry name" value="THREONYLCARBAMOYL-AMP SYNTHASE"/>
    <property type="match status" value="1"/>
</dbReference>
<comment type="catalytic activity">
    <reaction evidence="10">
        <text>L-threonine + hydrogencarbonate + ATP = L-threonylcarbamoyladenylate + diphosphate + H2O</text>
        <dbReference type="Rhea" id="RHEA:36407"/>
        <dbReference type="ChEBI" id="CHEBI:15377"/>
        <dbReference type="ChEBI" id="CHEBI:17544"/>
        <dbReference type="ChEBI" id="CHEBI:30616"/>
        <dbReference type="ChEBI" id="CHEBI:33019"/>
        <dbReference type="ChEBI" id="CHEBI:57926"/>
        <dbReference type="ChEBI" id="CHEBI:73682"/>
        <dbReference type="EC" id="2.7.7.87"/>
    </reaction>
</comment>
<dbReference type="InterPro" id="IPR006070">
    <property type="entry name" value="Sua5-like_dom"/>
</dbReference>
<dbReference type="HAMAP" id="MF_01852">
    <property type="entry name" value="TsaC"/>
    <property type="match status" value="1"/>
</dbReference>
<sequence>MASTFQILQAAKIIHHGGIIAYPTESVYGLGCDPLSEHAVNRILQLKQRPVEKGLILLASNLQQLLAFVEISRDEEKKISDFKAPMTWLVKKSIQTPSWISGRHSKVAIRISQHPLVQQLCQQLAQPIVSTSANPSNKKPANSVLQARHYFRNNIDMYLNGETGPLKNPTPISDLANNELIRH</sequence>
<evidence type="ECO:0000256" key="6">
    <source>
        <dbReference type="ARBA" id="ARBA00022694"/>
    </source>
</evidence>
<accession>A0A3B0XQC9</accession>
<proteinExistence type="inferred from homology"/>
<evidence type="ECO:0000313" key="12">
    <source>
        <dbReference type="EMBL" id="VAW64089.1"/>
    </source>
</evidence>
<evidence type="ECO:0000256" key="4">
    <source>
        <dbReference type="ARBA" id="ARBA00022490"/>
    </source>
</evidence>
<dbReference type="EMBL" id="UOFG01000224">
    <property type="protein sequence ID" value="VAW64089.1"/>
    <property type="molecule type" value="Genomic_DNA"/>
</dbReference>
<dbReference type="InterPro" id="IPR023535">
    <property type="entry name" value="TC-AMP_synthase"/>
</dbReference>
<dbReference type="PROSITE" id="PS51163">
    <property type="entry name" value="YRDC"/>
    <property type="match status" value="1"/>
</dbReference>
<name>A0A3B0XQC9_9ZZZZ</name>
<keyword evidence="9" id="KW-0067">ATP-binding</keyword>
<evidence type="ECO:0000256" key="10">
    <source>
        <dbReference type="ARBA" id="ARBA00048366"/>
    </source>
</evidence>
<dbReference type="SUPFAM" id="SSF55821">
    <property type="entry name" value="YrdC/RibB"/>
    <property type="match status" value="1"/>
</dbReference>
<evidence type="ECO:0000256" key="9">
    <source>
        <dbReference type="ARBA" id="ARBA00022840"/>
    </source>
</evidence>
<reference evidence="12" key="1">
    <citation type="submission" date="2018-06" db="EMBL/GenBank/DDBJ databases">
        <authorList>
            <person name="Zhirakovskaya E."/>
        </authorList>
    </citation>
    <scope>NUCLEOTIDE SEQUENCE</scope>
</reference>
<dbReference type="InterPro" id="IPR017945">
    <property type="entry name" value="DHBP_synth_RibB-like_a/b_dom"/>
</dbReference>
<dbReference type="GO" id="GO:0005737">
    <property type="term" value="C:cytoplasm"/>
    <property type="evidence" value="ECO:0007669"/>
    <property type="project" value="UniProtKB-SubCell"/>
</dbReference>
<protein>
    <recommendedName>
        <fullName evidence="3">L-threonylcarbamoyladenylate synthase</fullName>
        <ecNumber evidence="3">2.7.7.87</ecNumber>
    </recommendedName>
</protein>
<evidence type="ECO:0000256" key="1">
    <source>
        <dbReference type="ARBA" id="ARBA00004496"/>
    </source>
</evidence>
<feature type="domain" description="YrdC-like" evidence="11">
    <location>
        <begin position="4"/>
        <end position="183"/>
    </location>
</feature>
<evidence type="ECO:0000256" key="8">
    <source>
        <dbReference type="ARBA" id="ARBA00022741"/>
    </source>
</evidence>
<dbReference type="Pfam" id="PF01300">
    <property type="entry name" value="Sua5_yciO_yrdC"/>
    <property type="match status" value="1"/>
</dbReference>
<dbReference type="GO" id="GO:0005524">
    <property type="term" value="F:ATP binding"/>
    <property type="evidence" value="ECO:0007669"/>
    <property type="project" value="UniProtKB-KW"/>
</dbReference>
<gene>
    <name evidence="12" type="ORF">MNBD_GAMMA11-3088</name>
</gene>
<dbReference type="PANTHER" id="PTHR17490">
    <property type="entry name" value="SUA5"/>
    <property type="match status" value="1"/>
</dbReference>
<dbReference type="EC" id="2.7.7.87" evidence="3"/>
<dbReference type="InterPro" id="IPR050156">
    <property type="entry name" value="TC-AMP_synthase_SUA5"/>
</dbReference>
<organism evidence="12">
    <name type="scientific">hydrothermal vent metagenome</name>
    <dbReference type="NCBI Taxonomy" id="652676"/>
    <lineage>
        <taxon>unclassified sequences</taxon>
        <taxon>metagenomes</taxon>
        <taxon>ecological metagenomes</taxon>
    </lineage>
</organism>
<dbReference type="GO" id="GO:0002949">
    <property type="term" value="P:tRNA threonylcarbamoyladenosine modification"/>
    <property type="evidence" value="ECO:0007669"/>
    <property type="project" value="InterPro"/>
</dbReference>
<evidence type="ECO:0000256" key="3">
    <source>
        <dbReference type="ARBA" id="ARBA00012584"/>
    </source>
</evidence>
<dbReference type="GO" id="GO:0003725">
    <property type="term" value="F:double-stranded RNA binding"/>
    <property type="evidence" value="ECO:0007669"/>
    <property type="project" value="InterPro"/>
</dbReference>
<keyword evidence="6" id="KW-0819">tRNA processing</keyword>
<evidence type="ECO:0000256" key="5">
    <source>
        <dbReference type="ARBA" id="ARBA00022679"/>
    </source>
</evidence>
<keyword evidence="4" id="KW-0963">Cytoplasm</keyword>
<comment type="similarity">
    <text evidence="2">Belongs to the SUA5 family.</text>
</comment>
<keyword evidence="7 12" id="KW-0548">Nucleotidyltransferase</keyword>
<evidence type="ECO:0000256" key="7">
    <source>
        <dbReference type="ARBA" id="ARBA00022695"/>
    </source>
</evidence>
<dbReference type="GO" id="GO:0000049">
    <property type="term" value="F:tRNA binding"/>
    <property type="evidence" value="ECO:0007669"/>
    <property type="project" value="TreeGrafter"/>
</dbReference>